<evidence type="ECO:0000313" key="3">
    <source>
        <dbReference type="EMBL" id="HIY88587.1"/>
    </source>
</evidence>
<dbReference type="PANTHER" id="PTHR12121:SF36">
    <property type="entry name" value="ENDONUCLEASE_EXONUCLEASE_PHOSPHATASE DOMAIN-CONTAINING PROTEIN"/>
    <property type="match status" value="1"/>
</dbReference>
<feature type="chain" id="PRO_5039368113" evidence="1">
    <location>
        <begin position="24"/>
        <end position="289"/>
    </location>
</feature>
<dbReference type="InterPro" id="IPR005135">
    <property type="entry name" value="Endo/exonuclease/phosphatase"/>
</dbReference>
<dbReference type="AlphaFoldDB" id="A0A9D1ZJ10"/>
<evidence type="ECO:0000256" key="1">
    <source>
        <dbReference type="SAM" id="SignalP"/>
    </source>
</evidence>
<dbReference type="EMBL" id="DXCV01000052">
    <property type="protein sequence ID" value="HIY88587.1"/>
    <property type="molecule type" value="Genomic_DNA"/>
</dbReference>
<dbReference type="InterPro" id="IPR050410">
    <property type="entry name" value="CCR4/nocturin_mRNA_transcr"/>
</dbReference>
<dbReference type="Proteomes" id="UP000886851">
    <property type="component" value="Unassembled WGS sequence"/>
</dbReference>
<comment type="caution">
    <text evidence="3">The sequence shown here is derived from an EMBL/GenBank/DDBJ whole genome shotgun (WGS) entry which is preliminary data.</text>
</comment>
<dbReference type="PROSITE" id="PS51257">
    <property type="entry name" value="PROKAR_LIPOPROTEIN"/>
    <property type="match status" value="1"/>
</dbReference>
<protein>
    <submittedName>
        <fullName evidence="3">Endonuclease/exonuclease/phosphatase family protein</fullName>
    </submittedName>
</protein>
<keyword evidence="3" id="KW-0378">Hydrolase</keyword>
<reference evidence="3" key="2">
    <citation type="submission" date="2021-04" db="EMBL/GenBank/DDBJ databases">
        <authorList>
            <person name="Gilroy R."/>
        </authorList>
    </citation>
    <scope>NUCLEOTIDE SEQUENCE</scope>
    <source>
        <strain evidence="3">Gambia2-208</strain>
    </source>
</reference>
<keyword evidence="3" id="KW-0540">Nuclease</keyword>
<gene>
    <name evidence="3" type="ORF">H9824_07780</name>
</gene>
<evidence type="ECO:0000259" key="2">
    <source>
        <dbReference type="Pfam" id="PF03372"/>
    </source>
</evidence>
<dbReference type="GO" id="GO:0004519">
    <property type="term" value="F:endonuclease activity"/>
    <property type="evidence" value="ECO:0007669"/>
    <property type="project" value="UniProtKB-KW"/>
</dbReference>
<keyword evidence="3" id="KW-0255">Endonuclease</keyword>
<dbReference type="GO" id="GO:0000175">
    <property type="term" value="F:3'-5'-RNA exonuclease activity"/>
    <property type="evidence" value="ECO:0007669"/>
    <property type="project" value="TreeGrafter"/>
</dbReference>
<proteinExistence type="predicted"/>
<feature type="signal peptide" evidence="1">
    <location>
        <begin position="1"/>
        <end position="23"/>
    </location>
</feature>
<dbReference type="PANTHER" id="PTHR12121">
    <property type="entry name" value="CARBON CATABOLITE REPRESSOR PROTEIN 4"/>
    <property type="match status" value="1"/>
</dbReference>
<keyword evidence="1" id="KW-0732">Signal</keyword>
<accession>A0A9D1ZJ10</accession>
<dbReference type="InterPro" id="IPR036691">
    <property type="entry name" value="Endo/exonu/phosph_ase_sf"/>
</dbReference>
<dbReference type="Pfam" id="PF03372">
    <property type="entry name" value="Exo_endo_phos"/>
    <property type="match status" value="1"/>
</dbReference>
<feature type="domain" description="Endonuclease/exonuclease/phosphatase" evidence="2">
    <location>
        <begin position="34"/>
        <end position="281"/>
    </location>
</feature>
<reference evidence="3" key="1">
    <citation type="journal article" date="2021" name="PeerJ">
        <title>Extensive microbial diversity within the chicken gut microbiome revealed by metagenomics and culture.</title>
        <authorList>
            <person name="Gilroy R."/>
            <person name="Ravi A."/>
            <person name="Getino M."/>
            <person name="Pursley I."/>
            <person name="Horton D.L."/>
            <person name="Alikhan N.F."/>
            <person name="Baker D."/>
            <person name="Gharbi K."/>
            <person name="Hall N."/>
            <person name="Watson M."/>
            <person name="Adriaenssens E.M."/>
            <person name="Foster-Nyarko E."/>
            <person name="Jarju S."/>
            <person name="Secka A."/>
            <person name="Antonio M."/>
            <person name="Oren A."/>
            <person name="Chaudhuri R.R."/>
            <person name="La Ragione R."/>
            <person name="Hildebrand F."/>
            <person name="Pallen M.J."/>
        </authorList>
    </citation>
    <scope>NUCLEOTIDE SEQUENCE</scope>
    <source>
        <strain evidence="3">Gambia2-208</strain>
    </source>
</reference>
<organism evidence="3 4">
    <name type="scientific">Candidatus Bacteroides pullicola</name>
    <dbReference type="NCBI Taxonomy" id="2838475"/>
    <lineage>
        <taxon>Bacteria</taxon>
        <taxon>Pseudomonadati</taxon>
        <taxon>Bacteroidota</taxon>
        <taxon>Bacteroidia</taxon>
        <taxon>Bacteroidales</taxon>
        <taxon>Bacteroidaceae</taxon>
        <taxon>Bacteroides</taxon>
    </lineage>
</organism>
<name>A0A9D1ZJ10_9BACE</name>
<dbReference type="Gene3D" id="3.60.10.10">
    <property type="entry name" value="Endonuclease/exonuclease/phosphatase"/>
    <property type="match status" value="1"/>
</dbReference>
<evidence type="ECO:0000313" key="4">
    <source>
        <dbReference type="Proteomes" id="UP000886851"/>
    </source>
</evidence>
<dbReference type="CDD" id="cd09083">
    <property type="entry name" value="EEP-1"/>
    <property type="match status" value="1"/>
</dbReference>
<sequence length="289" mass="32503">MKKIYLMLLPFLAAACGQGGQQAATQTDEPVNVMTFNVRYDNPDDSLNNWNYRKDRVANAIRFYDADIVGTQEVLHNQMEDLRQRLPGYESIGVGREDGKEAGEYSALWYRADRFTAKESGWFWLSETPEVAGSKGWDGACERIATWAKLQDKLTGKELFVMNTHLDHVGVAARREGVKLVLDKIQELGGDLPVILTGDFNAEPESDVIKQVTDTADPEHLTDARTVADLVYGPNWTFHDFGSIPYEHRERIDYIFVKNGLEVLKYGILAETEGNAYLSDHAPVLISVK</sequence>
<dbReference type="SUPFAM" id="SSF56219">
    <property type="entry name" value="DNase I-like"/>
    <property type="match status" value="1"/>
</dbReference>